<organism evidence="1 2">
    <name type="scientific">Microtetraspora fusca</name>
    <dbReference type="NCBI Taxonomy" id="1997"/>
    <lineage>
        <taxon>Bacteria</taxon>
        <taxon>Bacillati</taxon>
        <taxon>Actinomycetota</taxon>
        <taxon>Actinomycetes</taxon>
        <taxon>Streptosporangiales</taxon>
        <taxon>Streptosporangiaceae</taxon>
        <taxon>Microtetraspora</taxon>
    </lineage>
</organism>
<keyword evidence="2" id="KW-1185">Reference proteome</keyword>
<evidence type="ECO:0000313" key="1">
    <source>
        <dbReference type="EMBL" id="MFF4775778.1"/>
    </source>
</evidence>
<dbReference type="Gene3D" id="3.30.530.20">
    <property type="match status" value="1"/>
</dbReference>
<evidence type="ECO:0000313" key="2">
    <source>
        <dbReference type="Proteomes" id="UP001602119"/>
    </source>
</evidence>
<dbReference type="SUPFAM" id="SSF55961">
    <property type="entry name" value="Bet v1-like"/>
    <property type="match status" value="1"/>
</dbReference>
<dbReference type="EMBL" id="JBIAXI010000014">
    <property type="protein sequence ID" value="MFF4775778.1"/>
    <property type="molecule type" value="Genomic_DNA"/>
</dbReference>
<accession>A0ABW6VBY8</accession>
<comment type="caution">
    <text evidence="1">The sequence shown here is derived from an EMBL/GenBank/DDBJ whole genome shotgun (WGS) entry which is preliminary data.</text>
</comment>
<dbReference type="Pfam" id="PF10604">
    <property type="entry name" value="Polyketide_cyc2"/>
    <property type="match status" value="1"/>
</dbReference>
<dbReference type="RefSeq" id="WP_387344006.1">
    <property type="nucleotide sequence ID" value="NZ_JBIAXI010000014.1"/>
</dbReference>
<protein>
    <submittedName>
        <fullName evidence="1">SRPBCC family protein</fullName>
    </submittedName>
</protein>
<dbReference type="InterPro" id="IPR019587">
    <property type="entry name" value="Polyketide_cyclase/dehydratase"/>
</dbReference>
<name>A0ABW6VBY8_MICFU</name>
<sequence length="139" mass="15368">MRFESSVKIAASPQRVWEVFSDVERWPEWAESVTSVELAEPGPLKVGSRAKVKQPKLLTAVWEVTELVEGEYFAWVSRSPGVRVIGGHWVEAAPDGTVCRFTIDQEGPLGPLMARLTGKLTTRYLALEAAGLKTRSEQA</sequence>
<dbReference type="CDD" id="cd08862">
    <property type="entry name" value="SRPBCC_Smu440-like"/>
    <property type="match status" value="1"/>
</dbReference>
<dbReference type="Proteomes" id="UP001602119">
    <property type="component" value="Unassembled WGS sequence"/>
</dbReference>
<gene>
    <name evidence="1" type="ORF">ACFY05_23270</name>
</gene>
<dbReference type="InterPro" id="IPR023393">
    <property type="entry name" value="START-like_dom_sf"/>
</dbReference>
<reference evidence="1 2" key="1">
    <citation type="submission" date="2024-10" db="EMBL/GenBank/DDBJ databases">
        <title>The Natural Products Discovery Center: Release of the First 8490 Sequenced Strains for Exploring Actinobacteria Biosynthetic Diversity.</title>
        <authorList>
            <person name="Kalkreuter E."/>
            <person name="Kautsar S.A."/>
            <person name="Yang D."/>
            <person name="Bader C.D."/>
            <person name="Teijaro C.N."/>
            <person name="Fluegel L."/>
            <person name="Davis C.M."/>
            <person name="Simpson J.R."/>
            <person name="Lauterbach L."/>
            <person name="Steele A.D."/>
            <person name="Gui C."/>
            <person name="Meng S."/>
            <person name="Li G."/>
            <person name="Viehrig K."/>
            <person name="Ye F."/>
            <person name="Su P."/>
            <person name="Kiefer A.F."/>
            <person name="Nichols A."/>
            <person name="Cepeda A.J."/>
            <person name="Yan W."/>
            <person name="Fan B."/>
            <person name="Jiang Y."/>
            <person name="Adhikari A."/>
            <person name="Zheng C.-J."/>
            <person name="Schuster L."/>
            <person name="Cowan T.M."/>
            <person name="Smanski M.J."/>
            <person name="Chevrette M.G."/>
            <person name="De Carvalho L.P.S."/>
            <person name="Shen B."/>
        </authorList>
    </citation>
    <scope>NUCLEOTIDE SEQUENCE [LARGE SCALE GENOMIC DNA]</scope>
    <source>
        <strain evidence="1 2">NPDC001281</strain>
    </source>
</reference>
<proteinExistence type="predicted"/>